<dbReference type="Proteomes" id="UP000814033">
    <property type="component" value="Unassembled WGS sequence"/>
</dbReference>
<reference evidence="1" key="2">
    <citation type="journal article" date="2022" name="New Phytol.">
        <title>Evolutionary transition to the ectomycorrhizal habit in the genomes of a hyperdiverse lineage of mushroom-forming fungi.</title>
        <authorList>
            <person name="Looney B."/>
            <person name="Miyauchi S."/>
            <person name="Morin E."/>
            <person name="Drula E."/>
            <person name="Courty P.E."/>
            <person name="Kohler A."/>
            <person name="Kuo A."/>
            <person name="LaButti K."/>
            <person name="Pangilinan J."/>
            <person name="Lipzen A."/>
            <person name="Riley R."/>
            <person name="Andreopoulos W."/>
            <person name="He G."/>
            <person name="Johnson J."/>
            <person name="Nolan M."/>
            <person name="Tritt A."/>
            <person name="Barry K.W."/>
            <person name="Grigoriev I.V."/>
            <person name="Nagy L.G."/>
            <person name="Hibbett D."/>
            <person name="Henrissat B."/>
            <person name="Matheny P.B."/>
            <person name="Labbe J."/>
            <person name="Martin F.M."/>
        </authorList>
    </citation>
    <scope>NUCLEOTIDE SEQUENCE</scope>
    <source>
        <strain evidence="1">FP105234-sp</strain>
    </source>
</reference>
<evidence type="ECO:0000313" key="2">
    <source>
        <dbReference type="Proteomes" id="UP000814033"/>
    </source>
</evidence>
<reference evidence="1" key="1">
    <citation type="submission" date="2021-02" db="EMBL/GenBank/DDBJ databases">
        <authorList>
            <consortium name="DOE Joint Genome Institute"/>
            <person name="Ahrendt S."/>
            <person name="Looney B.P."/>
            <person name="Miyauchi S."/>
            <person name="Morin E."/>
            <person name="Drula E."/>
            <person name="Courty P.E."/>
            <person name="Chicoki N."/>
            <person name="Fauchery L."/>
            <person name="Kohler A."/>
            <person name="Kuo A."/>
            <person name="Labutti K."/>
            <person name="Pangilinan J."/>
            <person name="Lipzen A."/>
            <person name="Riley R."/>
            <person name="Andreopoulos W."/>
            <person name="He G."/>
            <person name="Johnson J."/>
            <person name="Barry K.W."/>
            <person name="Grigoriev I.V."/>
            <person name="Nagy L."/>
            <person name="Hibbett D."/>
            <person name="Henrissat B."/>
            <person name="Matheny P.B."/>
            <person name="Labbe J."/>
            <person name="Martin F."/>
        </authorList>
    </citation>
    <scope>NUCLEOTIDE SEQUENCE</scope>
    <source>
        <strain evidence="1">FP105234-sp</strain>
    </source>
</reference>
<protein>
    <submittedName>
        <fullName evidence="1">Uncharacterized protein</fullName>
    </submittedName>
</protein>
<accession>A0ACB8RCB5</accession>
<organism evidence="1 2">
    <name type="scientific">Auriscalpium vulgare</name>
    <dbReference type="NCBI Taxonomy" id="40419"/>
    <lineage>
        <taxon>Eukaryota</taxon>
        <taxon>Fungi</taxon>
        <taxon>Dikarya</taxon>
        <taxon>Basidiomycota</taxon>
        <taxon>Agaricomycotina</taxon>
        <taxon>Agaricomycetes</taxon>
        <taxon>Russulales</taxon>
        <taxon>Auriscalpiaceae</taxon>
        <taxon>Auriscalpium</taxon>
    </lineage>
</organism>
<keyword evidence="2" id="KW-1185">Reference proteome</keyword>
<sequence>MAREQVRDDLVEGAPETLGNVSDAQGVSIKSPSPCHIICTPKQEQSSVHLPHIHFKELERLRPDLEAKIEQRARHERRTQLYISCLESLPPRLVPCFPTIAEVNTLPFFQEVRSLDAEDAVDQITQIALWTLWRKTESLVALIPGLPYDSDKARREALLARGLDTLDNEFWMSDAAGLGLATTHFTCVDAEGSALTLSGFDMLAHRCSAQNLAATYCAITARLVSRLLSCLSLPLTITASELDGAGYRFLCHTCPHWVLSDWRSLVNHWREDQCNGEITVLNILRTPTVHIAGEHNLSEPRAWGCSRCNAHLPLDPYYMQRQWWSRADAVRHAVVVHRIVKPVAGRDYFWNTGVSGVPPREVHLY</sequence>
<name>A0ACB8RCB5_9AGAM</name>
<dbReference type="EMBL" id="MU276100">
    <property type="protein sequence ID" value="KAI0041816.1"/>
    <property type="molecule type" value="Genomic_DNA"/>
</dbReference>
<evidence type="ECO:0000313" key="1">
    <source>
        <dbReference type="EMBL" id="KAI0041816.1"/>
    </source>
</evidence>
<comment type="caution">
    <text evidence="1">The sequence shown here is derived from an EMBL/GenBank/DDBJ whole genome shotgun (WGS) entry which is preliminary data.</text>
</comment>
<proteinExistence type="predicted"/>
<gene>
    <name evidence="1" type="ORF">FA95DRAFT_1610712</name>
</gene>